<dbReference type="SUPFAM" id="SSF53271">
    <property type="entry name" value="PRTase-like"/>
    <property type="match status" value="1"/>
</dbReference>
<dbReference type="InterPro" id="IPR029057">
    <property type="entry name" value="PRTase-like"/>
</dbReference>
<dbReference type="PANTHER" id="PTHR47505">
    <property type="entry name" value="DNA UTILIZATION PROTEIN YHGH"/>
    <property type="match status" value="1"/>
</dbReference>
<evidence type="ECO:0000313" key="4">
    <source>
        <dbReference type="EMBL" id="KZE24972.1"/>
    </source>
</evidence>
<dbReference type="InterPro" id="IPR051910">
    <property type="entry name" value="ComF/GntX_DNA_util-trans"/>
</dbReference>
<accession>A0A165EK70</accession>
<dbReference type="CDD" id="cd06223">
    <property type="entry name" value="PRTases_typeI"/>
    <property type="match status" value="1"/>
</dbReference>
<feature type="domain" description="Double zinc ribbon" evidence="3">
    <location>
        <begin position="19"/>
        <end position="72"/>
    </location>
</feature>
<dbReference type="Gene3D" id="3.40.50.2020">
    <property type="match status" value="1"/>
</dbReference>
<evidence type="ECO:0000259" key="2">
    <source>
        <dbReference type="Pfam" id="PF00156"/>
    </source>
</evidence>
<dbReference type="InterPro" id="IPR000836">
    <property type="entry name" value="PRTase_dom"/>
</dbReference>
<dbReference type="AlphaFoldDB" id="A0A165EK70"/>
<comment type="caution">
    <text evidence="4">The sequence shown here is derived from an EMBL/GenBank/DDBJ whole genome shotgun (WGS) entry which is preliminary data.</text>
</comment>
<evidence type="ECO:0000259" key="3">
    <source>
        <dbReference type="Pfam" id="PF18912"/>
    </source>
</evidence>
<dbReference type="PANTHER" id="PTHR47505:SF1">
    <property type="entry name" value="DNA UTILIZATION PROTEIN YHGH"/>
    <property type="match status" value="1"/>
</dbReference>
<dbReference type="OrthoDB" id="9793412at2"/>
<comment type="similarity">
    <text evidence="1">Belongs to the ComF/GntX family.</text>
</comment>
<dbReference type="Proteomes" id="UP000076625">
    <property type="component" value="Unassembled WGS sequence"/>
</dbReference>
<protein>
    <submittedName>
        <fullName evidence="4">Competence protein ComF</fullName>
    </submittedName>
</protein>
<keyword evidence="5" id="KW-1185">Reference proteome</keyword>
<sequence length="243" mass="26162">MPAALSNWEGQLLNKRPFFQQDCRLCGRYRGRDGLCDGCRAMLPALAGPLCPVCAEPQAVALPDGAPCGRCQRQRPAFDALFAPYRYDYPLAELIHHYKYGRALGDGALLASLLAEFADRTGGSADLVIPVPLAKERLAERGFNQSDALARTLAAIIGGAFSPRLCWRKRNTARQASLDLAARRRNLADAFGVEPGLHGLCVAIVDDVASSGSTLSALASALKKRGAKRVDAWVLARAIFPKT</sequence>
<organism evidence="4 5">
    <name type="scientific">Crenobacter luteus</name>
    <dbReference type="NCBI Taxonomy" id="1452487"/>
    <lineage>
        <taxon>Bacteria</taxon>
        <taxon>Pseudomonadati</taxon>
        <taxon>Pseudomonadota</taxon>
        <taxon>Betaproteobacteria</taxon>
        <taxon>Neisseriales</taxon>
        <taxon>Neisseriaceae</taxon>
        <taxon>Crenobacter</taxon>
    </lineage>
</organism>
<evidence type="ECO:0000256" key="1">
    <source>
        <dbReference type="ARBA" id="ARBA00008007"/>
    </source>
</evidence>
<dbReference type="InterPro" id="IPR044005">
    <property type="entry name" value="DZR_2"/>
</dbReference>
<proteinExistence type="inferred from homology"/>
<dbReference type="Pfam" id="PF18912">
    <property type="entry name" value="DZR_2"/>
    <property type="match status" value="1"/>
</dbReference>
<feature type="domain" description="Phosphoribosyltransferase" evidence="2">
    <location>
        <begin position="195"/>
        <end position="237"/>
    </location>
</feature>
<evidence type="ECO:0000313" key="5">
    <source>
        <dbReference type="Proteomes" id="UP000076625"/>
    </source>
</evidence>
<dbReference type="STRING" id="1452487.AVW16_03910"/>
<gene>
    <name evidence="4" type="ORF">AVW16_03910</name>
</gene>
<name>A0A165EK70_9NEIS</name>
<reference evidence="5" key="1">
    <citation type="submission" date="2016-01" db="EMBL/GenBank/DDBJ databases">
        <title>Draft genome of Chromobacterium sp. F49.</title>
        <authorList>
            <person name="Hong K.W."/>
        </authorList>
    </citation>
    <scope>NUCLEOTIDE SEQUENCE [LARGE SCALE GENOMIC DNA]</scope>
    <source>
        <strain evidence="5">CN10</strain>
    </source>
</reference>
<dbReference type="EMBL" id="LQQU01000060">
    <property type="protein sequence ID" value="KZE24972.1"/>
    <property type="molecule type" value="Genomic_DNA"/>
</dbReference>
<dbReference type="Pfam" id="PF00156">
    <property type="entry name" value="Pribosyltran"/>
    <property type="match status" value="1"/>
</dbReference>
<dbReference type="RefSeq" id="WP_066614906.1">
    <property type="nucleotide sequence ID" value="NZ_LQQU01000060.1"/>
</dbReference>